<dbReference type="PIRSF" id="PIRSF000858">
    <property type="entry name" value="SCOT-t"/>
    <property type="match status" value="1"/>
</dbReference>
<proteinExistence type="inferred from homology"/>
<dbReference type="SUPFAM" id="SSF100950">
    <property type="entry name" value="NagB/RpiA/CoA transferase-like"/>
    <property type="match status" value="2"/>
</dbReference>
<evidence type="ECO:0000313" key="4">
    <source>
        <dbReference type="EMBL" id="MEQ3354279.1"/>
    </source>
</evidence>
<evidence type="ECO:0000256" key="3">
    <source>
        <dbReference type="PIRNR" id="PIRNR000858"/>
    </source>
</evidence>
<dbReference type="EMBL" id="JBBNPS010000032">
    <property type="protein sequence ID" value="MEQ3354279.1"/>
    <property type="molecule type" value="Genomic_DNA"/>
</dbReference>
<evidence type="ECO:0000256" key="1">
    <source>
        <dbReference type="ARBA" id="ARBA00007154"/>
    </source>
</evidence>
<organism evidence="4 5">
    <name type="scientific">Aedoeadaptatus acetigenes</name>
    <dbReference type="NCBI Taxonomy" id="2981723"/>
    <lineage>
        <taxon>Bacteria</taxon>
        <taxon>Bacillati</taxon>
        <taxon>Bacillota</taxon>
        <taxon>Tissierellia</taxon>
        <taxon>Tissierellales</taxon>
        <taxon>Peptoniphilaceae</taxon>
        <taxon>Aedoeadaptatus</taxon>
    </lineage>
</organism>
<accession>A0ABV1J7W8</accession>
<gene>
    <name evidence="4" type="ORF">AAA081_08240</name>
</gene>
<dbReference type="Pfam" id="PF01144">
    <property type="entry name" value="CoA_trans"/>
    <property type="match status" value="2"/>
</dbReference>
<dbReference type="InterPro" id="IPR037171">
    <property type="entry name" value="NagB/RpiA_transferase-like"/>
</dbReference>
<dbReference type="InterPro" id="IPR004165">
    <property type="entry name" value="CoA_trans_fam_I"/>
</dbReference>
<dbReference type="GO" id="GO:0016740">
    <property type="term" value="F:transferase activity"/>
    <property type="evidence" value="ECO:0007669"/>
    <property type="project" value="UniProtKB-KW"/>
</dbReference>
<evidence type="ECO:0000313" key="5">
    <source>
        <dbReference type="Proteomes" id="UP001481872"/>
    </source>
</evidence>
<dbReference type="PANTHER" id="PTHR43293:SF1">
    <property type="entry name" value="ACETATE COA-TRANSFERASE YDIF"/>
    <property type="match status" value="1"/>
</dbReference>
<evidence type="ECO:0000256" key="2">
    <source>
        <dbReference type="ARBA" id="ARBA00022679"/>
    </source>
</evidence>
<dbReference type="SMART" id="SM00882">
    <property type="entry name" value="CoA_trans"/>
    <property type="match status" value="2"/>
</dbReference>
<dbReference type="InterPro" id="IPR014388">
    <property type="entry name" value="3-oxoacid_CoA-transferase"/>
</dbReference>
<dbReference type="RefSeq" id="WP_148474512.1">
    <property type="nucleotide sequence ID" value="NZ_JAOQJD010000019.1"/>
</dbReference>
<name>A0ABV1J7W8_9FIRM</name>
<sequence length="515" mass="55840">MERIDAREAARLIKDGDTLAVSGFLLATTPSELLREIGNRFLEEGHPRNMTLLQAAGTGNNGDEGIMEISHRGMVRRYLTGHFARNRRLAEQASKHEIEAYNFPQGVLSKMYRALSSGQKGVLTTIGLHTFVDPREGGGKLTDITTEDLVELVTLDGEEYLYYKAQPVDVAIIRGTTADEQGNITMEEESGIVDAREIAMAAKACGGKVIVQVKYTADSKSLDRNRVVIPGIFVDYVVVATEPEKTHRQTVAAYYDPAIAGHTKRPVAKVKDAPLDERKIIARRAAMEIKPGDVVNLGYGMPEAVGHVAAEEGLSDSITLTLECGIIGGVPLGGANFGSALNAHAVMPMSQQFDFYNGGGLDVAFLGFAEVNEKGDINVSSFGGRFAGCGGFIDISQATKTIFFVGTLTTGGLEEHVEDGKLVIDKEGSRMKFIDALPQRTFNGTYALKQGHKITFITDRCVMKLTDEGFLITEVAPGVDVEKDIVAHMAFRPKVAADVKEMDPRIFAPEKMHLA</sequence>
<dbReference type="Proteomes" id="UP001481872">
    <property type="component" value="Unassembled WGS sequence"/>
</dbReference>
<dbReference type="PANTHER" id="PTHR43293">
    <property type="entry name" value="ACETATE COA-TRANSFERASE YDIF"/>
    <property type="match status" value="1"/>
</dbReference>
<keyword evidence="2 3" id="KW-0808">Transferase</keyword>
<keyword evidence="5" id="KW-1185">Reference proteome</keyword>
<comment type="caution">
    <text evidence="4">The sequence shown here is derived from an EMBL/GenBank/DDBJ whole genome shotgun (WGS) entry which is preliminary data.</text>
</comment>
<protein>
    <submittedName>
        <fullName evidence="4">CoA-transferase</fullName>
        <ecNumber evidence="4">2.8.3.-</ecNumber>
    </submittedName>
</protein>
<dbReference type="Gene3D" id="3.40.1080.10">
    <property type="entry name" value="Glutaconate Coenzyme A-transferase"/>
    <property type="match status" value="2"/>
</dbReference>
<comment type="similarity">
    <text evidence="1 3">Belongs to the 3-oxoacid CoA-transferase family.</text>
</comment>
<dbReference type="EC" id="2.8.3.-" evidence="4"/>
<reference evidence="4 5" key="1">
    <citation type="submission" date="2024-04" db="EMBL/GenBank/DDBJ databases">
        <title>Human intestinal bacterial collection.</title>
        <authorList>
            <person name="Pauvert C."/>
            <person name="Hitch T.C.A."/>
            <person name="Clavel T."/>
        </authorList>
    </citation>
    <scope>NUCLEOTIDE SEQUENCE [LARGE SCALE GENOMIC DNA]</scope>
    <source>
        <strain evidence="4 5">CLA-SR-H026</strain>
    </source>
</reference>